<evidence type="ECO:0000313" key="3">
    <source>
        <dbReference type="EMBL" id="VWC80137.1"/>
    </source>
</evidence>
<keyword evidence="1 2" id="KW-0472">Membrane</keyword>
<comment type="cofactor">
    <cofactor evidence="1">
        <name>heme b</name>
        <dbReference type="ChEBI" id="CHEBI:60344"/>
    </cofactor>
    <text evidence="1">Binds 1 heme b (iron(II)-protoporphyrin IX) group per subunit.</text>
</comment>
<keyword evidence="2" id="KW-0812">Transmembrane</keyword>
<dbReference type="EC" id="1.3.99.-" evidence="1"/>
<evidence type="ECO:0000256" key="2">
    <source>
        <dbReference type="SAM" id="Phobius"/>
    </source>
</evidence>
<keyword evidence="4" id="KW-1185">Reference proteome</keyword>
<gene>
    <name evidence="3" type="ORF">BLA17378_03859</name>
</gene>
<evidence type="ECO:0000313" key="4">
    <source>
        <dbReference type="Proteomes" id="UP000494120"/>
    </source>
</evidence>
<dbReference type="PIRSF" id="PIRSF004638">
    <property type="entry name" value="UCP004638"/>
    <property type="match status" value="1"/>
</dbReference>
<comment type="function">
    <text evidence="1">Catalyzes the oxidation of protoporphyrinogen IX to protoporphyrin IX.</text>
</comment>
<dbReference type="Pfam" id="PF03653">
    <property type="entry name" value="UPF0093"/>
    <property type="match status" value="1"/>
</dbReference>
<protein>
    <recommendedName>
        <fullName evidence="1">Protoporphyrinogen IX oxidase</fullName>
        <ecNumber evidence="1">1.3.99.-</ecNumber>
    </recommendedName>
</protein>
<feature type="transmembrane region" description="Helical" evidence="2">
    <location>
        <begin position="79"/>
        <end position="98"/>
    </location>
</feature>
<feature type="transmembrane region" description="Helical" evidence="2">
    <location>
        <begin position="55"/>
        <end position="72"/>
    </location>
</feature>
<comment type="similarity">
    <text evidence="1">Belongs to the HemJ family.</text>
</comment>
<comment type="catalytic activity">
    <reaction evidence="1">
        <text>protoporphyrinogen IX + 3 A = protoporphyrin IX + 3 AH2</text>
        <dbReference type="Rhea" id="RHEA:62000"/>
        <dbReference type="ChEBI" id="CHEBI:13193"/>
        <dbReference type="ChEBI" id="CHEBI:17499"/>
        <dbReference type="ChEBI" id="CHEBI:57306"/>
        <dbReference type="ChEBI" id="CHEBI:57307"/>
    </reaction>
</comment>
<reference evidence="3 4" key="1">
    <citation type="submission" date="2019-09" db="EMBL/GenBank/DDBJ databases">
        <authorList>
            <person name="Depoorter E."/>
        </authorList>
    </citation>
    <scope>NUCLEOTIDE SEQUENCE [LARGE SCALE GENOMIC DNA]</scope>
    <source>
        <strain evidence="3 4">R-17378</strain>
    </source>
</reference>
<name>A0ABY6XV16_9BURK</name>
<proteinExistence type="inferred from homology"/>
<feature type="transmembrane region" description="Helical" evidence="2">
    <location>
        <begin position="12"/>
        <end position="35"/>
    </location>
</feature>
<dbReference type="Proteomes" id="UP000494120">
    <property type="component" value="Unassembled WGS sequence"/>
</dbReference>
<keyword evidence="2" id="KW-1133">Transmembrane helix</keyword>
<keyword evidence="1" id="KW-0408">Iron</keyword>
<dbReference type="InterPro" id="IPR005265">
    <property type="entry name" value="HemJ-like"/>
</dbReference>
<organism evidence="3 4">
    <name type="scientific">Burkholderia aenigmatica</name>
    <dbReference type="NCBI Taxonomy" id="2015348"/>
    <lineage>
        <taxon>Bacteria</taxon>
        <taxon>Pseudomonadati</taxon>
        <taxon>Pseudomonadota</taxon>
        <taxon>Betaproteobacteria</taxon>
        <taxon>Burkholderiales</taxon>
        <taxon>Burkholderiaceae</taxon>
        <taxon>Burkholderia</taxon>
        <taxon>Burkholderia cepacia complex</taxon>
    </lineage>
</organism>
<keyword evidence="1" id="KW-1003">Cell membrane</keyword>
<comment type="caution">
    <text evidence="3">The sequence shown here is derived from an EMBL/GenBank/DDBJ whole genome shotgun (WGS) entry which is preliminary data.</text>
</comment>
<accession>A0ABY6XV16</accession>
<keyword evidence="1" id="KW-0349">Heme</keyword>
<comment type="pathway">
    <text evidence="1">Porphyrin-containing compound metabolism; protoporphyrin-IX biosynthesis; protoporphyrin-IX from protoporphyrinogen-IX: step 1/1.</text>
</comment>
<keyword evidence="1" id="KW-0479">Metal-binding</keyword>
<dbReference type="EMBL" id="CABVQG010000013">
    <property type="protein sequence ID" value="VWC80137.1"/>
    <property type="molecule type" value="Genomic_DNA"/>
</dbReference>
<feature type="transmembrane region" description="Helical" evidence="2">
    <location>
        <begin position="118"/>
        <end position="139"/>
    </location>
</feature>
<evidence type="ECO:0000256" key="1">
    <source>
        <dbReference type="PIRNR" id="PIRNR004638"/>
    </source>
</evidence>
<sequence length="142" mass="15069">MDRAQVARAMIYLWLKAIHVVAVVTFVGGLLMLSVGVRIANLAVHRAVRRWDRTVTAPALALVWIAGIALALNGHWFGAAWLSVKLVVVVALSALHGILAGTLRRMERDDLVVVPAPWLGQAAGAVVAATAIVVGLAVIKPF</sequence>